<evidence type="ECO:0000256" key="14">
    <source>
        <dbReference type="PIRSR" id="PIRSR611782-1"/>
    </source>
</evidence>
<evidence type="ECO:0000256" key="6">
    <source>
        <dbReference type="ARBA" id="ARBA00022670"/>
    </source>
</evidence>
<dbReference type="InterPro" id="IPR009003">
    <property type="entry name" value="Peptidase_S1_PA"/>
</dbReference>
<dbReference type="SUPFAM" id="SSF50156">
    <property type="entry name" value="PDZ domain-like"/>
    <property type="match status" value="2"/>
</dbReference>
<comment type="subcellular location">
    <subcellularLocation>
        <location evidence="2">Periplasm</location>
    </subcellularLocation>
</comment>
<evidence type="ECO:0000256" key="10">
    <source>
        <dbReference type="ARBA" id="ARBA00022801"/>
    </source>
</evidence>
<dbReference type="PROSITE" id="PS50106">
    <property type="entry name" value="PDZ"/>
    <property type="match status" value="1"/>
</dbReference>
<feature type="binding site" evidence="15">
    <location>
        <position position="131"/>
    </location>
    <ligand>
        <name>substrate</name>
    </ligand>
</feature>
<comment type="similarity">
    <text evidence="3">Belongs to the peptidase S1C family.</text>
</comment>
<dbReference type="PANTHER" id="PTHR22939:SF130">
    <property type="entry name" value="PERIPLASMIC SERINE ENDOPROTEASE DEGP-LIKE-RELATED"/>
    <property type="match status" value="1"/>
</dbReference>
<dbReference type="Proteomes" id="UP000220102">
    <property type="component" value="Unassembled WGS sequence"/>
</dbReference>
<evidence type="ECO:0000256" key="1">
    <source>
        <dbReference type="ARBA" id="ARBA00001772"/>
    </source>
</evidence>
<keyword evidence="12" id="KW-0346">Stress response</keyword>
<proteinExistence type="inferred from homology"/>
<evidence type="ECO:0000256" key="12">
    <source>
        <dbReference type="ARBA" id="ARBA00023016"/>
    </source>
</evidence>
<gene>
    <name evidence="18" type="ORF">CRI94_01290</name>
</gene>
<evidence type="ECO:0000259" key="17">
    <source>
        <dbReference type="PROSITE" id="PS50106"/>
    </source>
</evidence>
<dbReference type="InterPro" id="IPR036034">
    <property type="entry name" value="PDZ_sf"/>
</dbReference>
<dbReference type="Pfam" id="PF13180">
    <property type="entry name" value="PDZ_2"/>
    <property type="match status" value="1"/>
</dbReference>
<feature type="binding site" evidence="15">
    <location>
        <position position="161"/>
    </location>
    <ligand>
        <name>substrate</name>
    </ligand>
</feature>
<dbReference type="InterPro" id="IPR011782">
    <property type="entry name" value="Pept_S1C_Do"/>
</dbReference>
<dbReference type="GO" id="GO:0004252">
    <property type="term" value="F:serine-type endopeptidase activity"/>
    <property type="evidence" value="ECO:0007669"/>
    <property type="project" value="InterPro"/>
</dbReference>
<dbReference type="OrthoDB" id="9758917at2"/>
<dbReference type="PRINTS" id="PR00834">
    <property type="entry name" value="PROTEASES2C"/>
</dbReference>
<evidence type="ECO:0000256" key="13">
    <source>
        <dbReference type="ARBA" id="ARBA00032850"/>
    </source>
</evidence>
<keyword evidence="8" id="KW-0677">Repeat</keyword>
<dbReference type="NCBIfam" id="TIGR02037">
    <property type="entry name" value="degP_htrA_DO"/>
    <property type="match status" value="1"/>
</dbReference>
<feature type="active site" description="Charge relay system" evidence="14">
    <location>
        <position position="161"/>
    </location>
</feature>
<evidence type="ECO:0000256" key="5">
    <source>
        <dbReference type="ARBA" id="ARBA00013958"/>
    </source>
</evidence>
<evidence type="ECO:0000256" key="7">
    <source>
        <dbReference type="ARBA" id="ARBA00022729"/>
    </source>
</evidence>
<dbReference type="Gene3D" id="2.40.10.120">
    <property type="match status" value="1"/>
</dbReference>
<evidence type="ECO:0000256" key="9">
    <source>
        <dbReference type="ARBA" id="ARBA00022764"/>
    </source>
</evidence>
<dbReference type="PANTHER" id="PTHR22939">
    <property type="entry name" value="SERINE PROTEASE FAMILY S1C HTRA-RELATED"/>
    <property type="match status" value="1"/>
</dbReference>
<keyword evidence="11" id="KW-0720">Serine protease</keyword>
<dbReference type="InterPro" id="IPR001940">
    <property type="entry name" value="Peptidase_S1C"/>
</dbReference>
<sequence length="503" mass="53425">MDAKKIITAAAIVAAFVAGVLFVSAGANLFGSDNSGLPTTWADGTTALDESDVSAQAMAFQETFVKVSESVNPAVVQIQARRTQERQRRSPFEGTPFEDFFRQPGPQQFESQALGSGVIARSDGYIITNNHVVEDATELSVIMFDGESMDAEIIGTDPRSDLAVIKVDGEDLPSISFGDSEAVKTGQWVLAFGSPLSDQLSNSVTAGIVSAVGRLRAMGASSVSNFIQTDAAINPGNSGGPLVDMQGRLVGINTAIVSRSGGYQGIGFAIPSNTVERVTQQLIEDGSVRRAYLGVRYQPAPETLVQNEDLPRGAAIIASVEDGSPAAEAGLQQGDIVVAIEGQELQEYLQLGNSVMQKEPGEEITVTVDRNGSREEITVELGTMDQESSDGESASGDETPSSDSMMEELGLSFQNVSPEIARQLGLENAEGIVITDVDTRSRMIRESGLRPRHIIVRVNGEPTPDVETFQSVYAGIEAGTAFRVVARTPEGMAFVTSLRKPEN</sequence>
<reference evidence="18 19" key="1">
    <citation type="submission" date="2017-10" db="EMBL/GenBank/DDBJ databases">
        <title>Draft genome of Longibacter Salinarum.</title>
        <authorList>
            <person name="Goh K.M."/>
            <person name="Shamsir M.S."/>
            <person name="Lim S.W."/>
        </authorList>
    </citation>
    <scope>NUCLEOTIDE SEQUENCE [LARGE SCALE GENOMIC DNA]</scope>
    <source>
        <strain evidence="18 19">KCTC 52045</strain>
    </source>
</reference>
<dbReference type="Pfam" id="PF12812">
    <property type="entry name" value="PDZ_1"/>
    <property type="match status" value="1"/>
</dbReference>
<feature type="binding site" evidence="15">
    <location>
        <begin position="236"/>
        <end position="238"/>
    </location>
    <ligand>
        <name>substrate</name>
    </ligand>
</feature>
<dbReference type="Gene3D" id="2.30.42.10">
    <property type="match status" value="2"/>
</dbReference>
<feature type="active site" description="Charge relay system" evidence="14">
    <location>
        <position position="131"/>
    </location>
</feature>
<dbReference type="Pfam" id="PF13365">
    <property type="entry name" value="Trypsin_2"/>
    <property type="match status" value="1"/>
</dbReference>
<dbReference type="AlphaFoldDB" id="A0A2A8D1Z7"/>
<evidence type="ECO:0000256" key="2">
    <source>
        <dbReference type="ARBA" id="ARBA00004418"/>
    </source>
</evidence>
<accession>A0A2A8D1Z7</accession>
<keyword evidence="7" id="KW-0732">Signal</keyword>
<keyword evidence="9" id="KW-0574">Periplasm</keyword>
<dbReference type="InterPro" id="IPR025926">
    <property type="entry name" value="PDZ-like_dom"/>
</dbReference>
<evidence type="ECO:0000256" key="3">
    <source>
        <dbReference type="ARBA" id="ARBA00010541"/>
    </source>
</evidence>
<keyword evidence="10" id="KW-0378">Hydrolase</keyword>
<dbReference type="SMART" id="SM00228">
    <property type="entry name" value="PDZ"/>
    <property type="match status" value="2"/>
</dbReference>
<dbReference type="InterPro" id="IPR001478">
    <property type="entry name" value="PDZ"/>
</dbReference>
<dbReference type="EMBL" id="PDEQ01000001">
    <property type="protein sequence ID" value="PEN14955.1"/>
    <property type="molecule type" value="Genomic_DNA"/>
</dbReference>
<dbReference type="EC" id="3.4.21.107" evidence="4"/>
<name>A0A2A8D1Z7_9BACT</name>
<evidence type="ECO:0000256" key="15">
    <source>
        <dbReference type="PIRSR" id="PIRSR611782-2"/>
    </source>
</evidence>
<dbReference type="RefSeq" id="WP_098073853.1">
    <property type="nucleotide sequence ID" value="NZ_PDEQ01000001.1"/>
</dbReference>
<comment type="catalytic activity">
    <reaction evidence="1">
        <text>Acts on substrates that are at least partially unfolded. The cleavage site P1 residue is normally between a pair of hydrophobic residues, such as Val-|-Val.</text>
        <dbReference type="EC" id="3.4.21.107"/>
    </reaction>
</comment>
<evidence type="ECO:0000256" key="8">
    <source>
        <dbReference type="ARBA" id="ARBA00022737"/>
    </source>
</evidence>
<evidence type="ECO:0000313" key="18">
    <source>
        <dbReference type="EMBL" id="PEN14955.1"/>
    </source>
</evidence>
<evidence type="ECO:0000256" key="16">
    <source>
        <dbReference type="SAM" id="MobiDB-lite"/>
    </source>
</evidence>
<feature type="domain" description="PDZ" evidence="17">
    <location>
        <begin position="277"/>
        <end position="372"/>
    </location>
</feature>
<feature type="active site" description="Charge relay system" evidence="14">
    <location>
        <position position="238"/>
    </location>
</feature>
<dbReference type="SUPFAM" id="SSF50494">
    <property type="entry name" value="Trypsin-like serine proteases"/>
    <property type="match status" value="1"/>
</dbReference>
<dbReference type="GO" id="GO:0006508">
    <property type="term" value="P:proteolysis"/>
    <property type="evidence" value="ECO:0007669"/>
    <property type="project" value="UniProtKB-KW"/>
</dbReference>
<evidence type="ECO:0000256" key="11">
    <source>
        <dbReference type="ARBA" id="ARBA00022825"/>
    </source>
</evidence>
<feature type="region of interest" description="Disordered" evidence="16">
    <location>
        <begin position="381"/>
        <end position="405"/>
    </location>
</feature>
<comment type="caution">
    <text evidence="18">The sequence shown here is derived from an EMBL/GenBank/DDBJ whole genome shotgun (WGS) entry which is preliminary data.</text>
</comment>
<keyword evidence="6 18" id="KW-0645">Protease</keyword>
<keyword evidence="19" id="KW-1185">Reference proteome</keyword>
<evidence type="ECO:0000313" key="19">
    <source>
        <dbReference type="Proteomes" id="UP000220102"/>
    </source>
</evidence>
<evidence type="ECO:0000256" key="4">
    <source>
        <dbReference type="ARBA" id="ARBA00013035"/>
    </source>
</evidence>
<dbReference type="GO" id="GO:0042597">
    <property type="term" value="C:periplasmic space"/>
    <property type="evidence" value="ECO:0007669"/>
    <property type="project" value="UniProtKB-SubCell"/>
</dbReference>
<organism evidence="18 19">
    <name type="scientific">Longibacter salinarum</name>
    <dbReference type="NCBI Taxonomy" id="1850348"/>
    <lineage>
        <taxon>Bacteria</taxon>
        <taxon>Pseudomonadati</taxon>
        <taxon>Rhodothermota</taxon>
        <taxon>Rhodothermia</taxon>
        <taxon>Rhodothermales</taxon>
        <taxon>Salisaetaceae</taxon>
        <taxon>Longibacter</taxon>
    </lineage>
</organism>
<protein>
    <recommendedName>
        <fullName evidence="5">Probable periplasmic serine endoprotease DegP-like</fullName>
        <ecNumber evidence="4">3.4.21.107</ecNumber>
    </recommendedName>
    <alternativeName>
        <fullName evidence="13">Protease Do</fullName>
    </alternativeName>
</protein>